<reference evidence="2 3" key="1">
    <citation type="journal article" date="2013" name="BMC Genomics">
        <title>Comparative genomics of parasitic silkworm microsporidia reveal an association between genome expansion and host adaptation.</title>
        <authorList>
            <person name="Pan G."/>
            <person name="Xu J."/>
            <person name="Li T."/>
            <person name="Xia Q."/>
            <person name="Liu S.L."/>
            <person name="Zhang G."/>
            <person name="Li S."/>
            <person name="Li C."/>
            <person name="Liu H."/>
            <person name="Yang L."/>
            <person name="Liu T."/>
            <person name="Zhang X."/>
            <person name="Wu Z."/>
            <person name="Fan W."/>
            <person name="Dang X."/>
            <person name="Xiang H."/>
            <person name="Tao M."/>
            <person name="Li Y."/>
            <person name="Hu J."/>
            <person name="Li Z."/>
            <person name="Lin L."/>
            <person name="Luo J."/>
            <person name="Geng L."/>
            <person name="Wang L."/>
            <person name="Long M."/>
            <person name="Wan Y."/>
            <person name="He N."/>
            <person name="Zhang Z."/>
            <person name="Lu C."/>
            <person name="Keeling P.J."/>
            <person name="Wang J."/>
            <person name="Xiang Z."/>
            <person name="Zhou Z."/>
        </authorList>
    </citation>
    <scope>NUCLEOTIDE SEQUENCE [LARGE SCALE GENOMIC DNA]</scope>
    <source>
        <strain evidence="3">CQ1 / CVCC 102059</strain>
    </source>
</reference>
<name>R0KVX8_NOSB1</name>
<dbReference type="AlphaFoldDB" id="R0KVX8"/>
<evidence type="ECO:0000313" key="2">
    <source>
        <dbReference type="EMBL" id="EOB15066.1"/>
    </source>
</evidence>
<dbReference type="EMBL" id="KB908918">
    <property type="protein sequence ID" value="EOB15066.1"/>
    <property type="molecule type" value="Genomic_DNA"/>
</dbReference>
<gene>
    <name evidence="2" type="ORF">NBO_10g0056</name>
</gene>
<dbReference type="OrthoDB" id="2189774at2759"/>
<protein>
    <submittedName>
        <fullName evidence="2">Uncharacterized protein</fullName>
    </submittedName>
</protein>
<accession>R0KVX8</accession>
<evidence type="ECO:0000256" key="1">
    <source>
        <dbReference type="SAM" id="MobiDB-lite"/>
    </source>
</evidence>
<dbReference type="OMA" id="MYPTNLN"/>
<proteinExistence type="predicted"/>
<evidence type="ECO:0000313" key="3">
    <source>
        <dbReference type="Proteomes" id="UP000016927"/>
    </source>
</evidence>
<organism evidence="2 3">
    <name type="scientific">Nosema bombycis (strain CQ1 / CVCC 102059)</name>
    <name type="common">Microsporidian parasite</name>
    <name type="synonym">Pebrine of silkworm</name>
    <dbReference type="NCBI Taxonomy" id="578461"/>
    <lineage>
        <taxon>Eukaryota</taxon>
        <taxon>Fungi</taxon>
        <taxon>Fungi incertae sedis</taxon>
        <taxon>Microsporidia</taxon>
        <taxon>Nosematidae</taxon>
        <taxon>Nosema</taxon>
    </lineage>
</organism>
<dbReference type="Proteomes" id="UP000016927">
    <property type="component" value="Unassembled WGS sequence"/>
</dbReference>
<feature type="region of interest" description="Disordered" evidence="1">
    <location>
        <begin position="1"/>
        <end position="28"/>
    </location>
</feature>
<dbReference type="VEuPathDB" id="MicrosporidiaDB:NBO_10g0056"/>
<sequence>MGNDIPKQQPSPKPKPKPTKETEKENSMDDLFFVLKNMPNKSKGKEGKELYVEGDFETPKDNKLDKKKFKFVGLIKSSNK</sequence>
<feature type="compositionally biased region" description="Basic and acidic residues" evidence="1">
    <location>
        <begin position="18"/>
        <end position="27"/>
    </location>
</feature>
<feature type="compositionally biased region" description="Low complexity" evidence="1">
    <location>
        <begin position="1"/>
        <end position="10"/>
    </location>
</feature>
<dbReference type="HOGENOM" id="CLU_2590350_0_0_1"/>
<keyword evidence="3" id="KW-1185">Reference proteome</keyword>